<protein>
    <submittedName>
        <fullName evidence="3">Endonuclease</fullName>
    </submittedName>
</protein>
<feature type="domain" description="GIY-YIG" evidence="2">
    <location>
        <begin position="2"/>
        <end position="78"/>
    </location>
</feature>
<dbReference type="Proteomes" id="UP000619761">
    <property type="component" value="Unassembled WGS sequence"/>
</dbReference>
<evidence type="ECO:0000256" key="1">
    <source>
        <dbReference type="ARBA" id="ARBA00007435"/>
    </source>
</evidence>
<keyword evidence="3" id="KW-0540">Nuclease</keyword>
<gene>
    <name evidence="3" type="ORF">GCM10011613_28170</name>
</gene>
<reference evidence="4" key="1">
    <citation type="journal article" date="2019" name="Int. J. Syst. Evol. Microbiol.">
        <title>The Global Catalogue of Microorganisms (GCM) 10K type strain sequencing project: providing services to taxonomists for standard genome sequencing and annotation.</title>
        <authorList>
            <consortium name="The Broad Institute Genomics Platform"/>
            <consortium name="The Broad Institute Genome Sequencing Center for Infectious Disease"/>
            <person name="Wu L."/>
            <person name="Ma J."/>
        </authorList>
    </citation>
    <scope>NUCLEOTIDE SEQUENCE [LARGE SCALE GENOMIC DNA]</scope>
    <source>
        <strain evidence="4">KCTC 32239</strain>
    </source>
</reference>
<organism evidence="3 4">
    <name type="scientific">Cellvibrio zantedeschiae</name>
    <dbReference type="NCBI Taxonomy" id="1237077"/>
    <lineage>
        <taxon>Bacteria</taxon>
        <taxon>Pseudomonadati</taxon>
        <taxon>Pseudomonadota</taxon>
        <taxon>Gammaproteobacteria</taxon>
        <taxon>Cellvibrionales</taxon>
        <taxon>Cellvibrionaceae</taxon>
        <taxon>Cellvibrio</taxon>
    </lineage>
</organism>
<dbReference type="InterPro" id="IPR050190">
    <property type="entry name" value="UPF0213_domain"/>
</dbReference>
<dbReference type="InterPro" id="IPR000305">
    <property type="entry name" value="GIY-YIG_endonuc"/>
</dbReference>
<dbReference type="InterPro" id="IPR035901">
    <property type="entry name" value="GIY-YIG_endonuc_sf"/>
</dbReference>
<evidence type="ECO:0000313" key="4">
    <source>
        <dbReference type="Proteomes" id="UP000619761"/>
    </source>
</evidence>
<keyword evidence="3" id="KW-0378">Hydrolase</keyword>
<comment type="caution">
    <text evidence="3">The sequence shown here is derived from an EMBL/GenBank/DDBJ whole genome shotgun (WGS) entry which is preliminary data.</text>
</comment>
<dbReference type="Pfam" id="PF01541">
    <property type="entry name" value="GIY-YIG"/>
    <property type="match status" value="1"/>
</dbReference>
<dbReference type="EMBL" id="BMYZ01000003">
    <property type="protein sequence ID" value="GGY81839.1"/>
    <property type="molecule type" value="Genomic_DNA"/>
</dbReference>
<dbReference type="SUPFAM" id="SSF82771">
    <property type="entry name" value="GIY-YIG endonuclease"/>
    <property type="match status" value="1"/>
</dbReference>
<comment type="similarity">
    <text evidence="1">Belongs to the UPF0213 family.</text>
</comment>
<proteinExistence type="inferred from homology"/>
<keyword evidence="4" id="KW-1185">Reference proteome</keyword>
<dbReference type="PANTHER" id="PTHR34477">
    <property type="entry name" value="UPF0213 PROTEIN YHBQ"/>
    <property type="match status" value="1"/>
</dbReference>
<dbReference type="RefSeq" id="WP_189419757.1">
    <property type="nucleotide sequence ID" value="NZ_BMYZ01000003.1"/>
</dbReference>
<accession>A0ABQ3BAJ8</accession>
<dbReference type="Gene3D" id="3.40.1440.10">
    <property type="entry name" value="GIY-YIG endonuclease"/>
    <property type="match status" value="1"/>
</dbReference>
<keyword evidence="3" id="KW-0255">Endonuclease</keyword>
<evidence type="ECO:0000259" key="2">
    <source>
        <dbReference type="PROSITE" id="PS50164"/>
    </source>
</evidence>
<dbReference type="PROSITE" id="PS50164">
    <property type="entry name" value="GIY_YIG"/>
    <property type="match status" value="1"/>
</dbReference>
<evidence type="ECO:0000313" key="3">
    <source>
        <dbReference type="EMBL" id="GGY81839.1"/>
    </source>
</evidence>
<sequence>MKNPAVYILASKKDGTLYIGVTSNLPQRIWQHKNHLTEGFTKKYNATNLVYYELTETMESAIAREKTLKKIGREEKIQLIEASNPDWLDLYERIT</sequence>
<name>A0ABQ3BAJ8_9GAMM</name>
<dbReference type="CDD" id="cd10448">
    <property type="entry name" value="GIY-YIG_unchar_3"/>
    <property type="match status" value="1"/>
</dbReference>
<dbReference type="PANTHER" id="PTHR34477:SF5">
    <property type="entry name" value="BSL5627 PROTEIN"/>
    <property type="match status" value="1"/>
</dbReference>
<dbReference type="GO" id="GO:0004519">
    <property type="term" value="F:endonuclease activity"/>
    <property type="evidence" value="ECO:0007669"/>
    <property type="project" value="UniProtKB-KW"/>
</dbReference>